<protein>
    <submittedName>
        <fullName evidence="3">GDP-mannose-dependent alpha-mannosyltransferase</fullName>
        <ecNumber evidence="3">2.4.1.-</ecNumber>
    </submittedName>
</protein>
<dbReference type="Pfam" id="PF00534">
    <property type="entry name" value="Glycos_transf_1"/>
    <property type="match status" value="1"/>
</dbReference>
<dbReference type="InterPro" id="IPR050194">
    <property type="entry name" value="Glycosyltransferase_grp1"/>
</dbReference>
<dbReference type="Gene3D" id="3.40.50.2000">
    <property type="entry name" value="Glycogen Phosphorylase B"/>
    <property type="match status" value="2"/>
</dbReference>
<dbReference type="InterPro" id="IPR028098">
    <property type="entry name" value="Glyco_trans_4-like_N"/>
</dbReference>
<gene>
    <name evidence="3" type="primary">mgtA</name>
    <name evidence="3" type="ORF">HC248_02140</name>
</gene>
<dbReference type="RefSeq" id="WP_168922431.1">
    <property type="nucleotide sequence ID" value="NZ_CP051461.1"/>
</dbReference>
<evidence type="ECO:0000259" key="1">
    <source>
        <dbReference type="Pfam" id="PF00534"/>
    </source>
</evidence>
<accession>A0A6H2HAD3</accession>
<dbReference type="EMBL" id="CP051461">
    <property type="protein sequence ID" value="QJC56829.1"/>
    <property type="molecule type" value="Genomic_DNA"/>
</dbReference>
<dbReference type="Proteomes" id="UP000502041">
    <property type="component" value="Chromosome"/>
</dbReference>
<dbReference type="AlphaFoldDB" id="A0A6H2HAD3"/>
<organism evidence="3 4">
    <name type="scientific">Polaromonas vacuolata</name>
    <dbReference type="NCBI Taxonomy" id="37448"/>
    <lineage>
        <taxon>Bacteria</taxon>
        <taxon>Pseudomonadati</taxon>
        <taxon>Pseudomonadota</taxon>
        <taxon>Betaproteobacteria</taxon>
        <taxon>Burkholderiales</taxon>
        <taxon>Comamonadaceae</taxon>
        <taxon>Polaromonas</taxon>
    </lineage>
</organism>
<dbReference type="KEGG" id="pvac:HC248_02140"/>
<dbReference type="InterPro" id="IPR001296">
    <property type="entry name" value="Glyco_trans_1"/>
</dbReference>
<dbReference type="EC" id="2.4.1.-" evidence="3"/>
<dbReference type="SUPFAM" id="SSF53756">
    <property type="entry name" value="UDP-Glycosyltransferase/glycogen phosphorylase"/>
    <property type="match status" value="1"/>
</dbReference>
<keyword evidence="3" id="KW-0808">Transferase</keyword>
<sequence length="364" mass="39311">MKIALVTDAWQPQVNGVVTTLVELVRELELLGHTVAVVHPGMFKTRPCPGYAGLDLAVSPKRVLSQTLDAFVPDAIHVATEGPLGWAARSYCIKRGLRFTTAFHTKFPEILKAAIGLPLFLGYALFRYFHKASSGVMVPTLGVLQMLERRGFKQLRSWTHGVDTALFSYSPQPLVHPLMAEMSRPIALFVGRVSYEKNIQAFLKLDMPGTKVVCGVGPLESSLKLRFPDVCWMGVLARDELAKVYAAADVFVFPSRSETFGLVMLEAMASGTPVAAYPVDGPLQVLGVSLDDYALGLGGALNLDLQKACTQALALPREQARARAMAFSWSQASGLFEGFLVAANGQAKSTVAAERLATDLSAQG</sequence>
<dbReference type="PANTHER" id="PTHR45947:SF3">
    <property type="entry name" value="SULFOQUINOVOSYL TRANSFERASE SQD2"/>
    <property type="match status" value="1"/>
</dbReference>
<evidence type="ECO:0000313" key="4">
    <source>
        <dbReference type="Proteomes" id="UP000502041"/>
    </source>
</evidence>
<proteinExistence type="predicted"/>
<feature type="domain" description="Glycosyl transferase family 1" evidence="1">
    <location>
        <begin position="183"/>
        <end position="286"/>
    </location>
</feature>
<dbReference type="PANTHER" id="PTHR45947">
    <property type="entry name" value="SULFOQUINOVOSYL TRANSFERASE SQD2"/>
    <property type="match status" value="1"/>
</dbReference>
<name>A0A6H2HAD3_9BURK</name>
<keyword evidence="4" id="KW-1185">Reference proteome</keyword>
<evidence type="ECO:0000313" key="3">
    <source>
        <dbReference type="EMBL" id="QJC56829.1"/>
    </source>
</evidence>
<dbReference type="Pfam" id="PF13439">
    <property type="entry name" value="Glyco_transf_4"/>
    <property type="match status" value="1"/>
</dbReference>
<reference evidence="3 4" key="1">
    <citation type="submission" date="2020-04" db="EMBL/GenBank/DDBJ databases">
        <title>Complete genome of a Psychrophilic, Marine, Gas Vacuolate Bacterium Polaromonas vacuolata KCTC 22033T.</title>
        <authorList>
            <person name="Hwang K."/>
            <person name="Kim K.M."/>
        </authorList>
    </citation>
    <scope>NUCLEOTIDE SEQUENCE [LARGE SCALE GENOMIC DNA]</scope>
    <source>
        <strain evidence="3 4">KCTC 22033</strain>
    </source>
</reference>
<dbReference type="CDD" id="cd03814">
    <property type="entry name" value="GT4-like"/>
    <property type="match status" value="1"/>
</dbReference>
<evidence type="ECO:0000259" key="2">
    <source>
        <dbReference type="Pfam" id="PF13439"/>
    </source>
</evidence>
<keyword evidence="3" id="KW-0328">Glycosyltransferase</keyword>
<dbReference type="GO" id="GO:0016757">
    <property type="term" value="F:glycosyltransferase activity"/>
    <property type="evidence" value="ECO:0007669"/>
    <property type="project" value="UniProtKB-KW"/>
</dbReference>
<feature type="domain" description="Glycosyltransferase subfamily 4-like N-terminal" evidence="2">
    <location>
        <begin position="14"/>
        <end position="165"/>
    </location>
</feature>